<keyword evidence="1" id="KW-0732">Signal</keyword>
<evidence type="ECO:0000313" key="3">
    <source>
        <dbReference type="Proteomes" id="UP001230978"/>
    </source>
</evidence>
<sequence>MRPFLSGAALAVLLLPLNMQMVQAGPIERACLRSDRDAANRRICSCIQQVADMTLGGGDQRRAARFFSDPDLAHETWLSQRAADDAFWERYKNFGATAEAYCAG</sequence>
<proteinExistence type="predicted"/>
<dbReference type="RefSeq" id="WP_281466720.1">
    <property type="nucleotide sequence ID" value="NZ_CP124535.1"/>
</dbReference>
<protein>
    <submittedName>
        <fullName evidence="2">Uncharacterized protein</fullName>
    </submittedName>
</protein>
<feature type="signal peptide" evidence="1">
    <location>
        <begin position="1"/>
        <end position="24"/>
    </location>
</feature>
<name>A0ABY8Q805_9RHOB</name>
<dbReference type="EMBL" id="CP124535">
    <property type="protein sequence ID" value="WGV16410.1"/>
    <property type="molecule type" value="Genomic_DNA"/>
</dbReference>
<evidence type="ECO:0000256" key="1">
    <source>
        <dbReference type="SAM" id="SignalP"/>
    </source>
</evidence>
<feature type="chain" id="PRO_5046723120" evidence="1">
    <location>
        <begin position="25"/>
        <end position="104"/>
    </location>
</feature>
<organism evidence="2 3">
    <name type="scientific">Fuscovulum ytuae</name>
    <dbReference type="NCBI Taxonomy" id="3042299"/>
    <lineage>
        <taxon>Bacteria</taxon>
        <taxon>Pseudomonadati</taxon>
        <taxon>Pseudomonadota</taxon>
        <taxon>Alphaproteobacteria</taxon>
        <taxon>Rhodobacterales</taxon>
        <taxon>Paracoccaceae</taxon>
        <taxon>Fuscovulum</taxon>
    </lineage>
</organism>
<keyword evidence="3" id="KW-1185">Reference proteome</keyword>
<accession>A0ABY8Q805</accession>
<dbReference type="Proteomes" id="UP001230978">
    <property type="component" value="Chromosome"/>
</dbReference>
<gene>
    <name evidence="2" type="ORF">QF092_00940</name>
</gene>
<evidence type="ECO:0000313" key="2">
    <source>
        <dbReference type="EMBL" id="WGV16410.1"/>
    </source>
</evidence>
<reference evidence="2 3" key="1">
    <citation type="submission" date="2023-04" db="EMBL/GenBank/DDBJ databases">
        <title>YMD61, complete Genome.</title>
        <authorList>
            <person name="Zhang J."/>
        </authorList>
    </citation>
    <scope>NUCLEOTIDE SEQUENCE [LARGE SCALE GENOMIC DNA]</scope>
    <source>
        <strain evidence="2 3">YMD61</strain>
    </source>
</reference>